<comment type="caution">
    <text evidence="1">The sequence shown here is derived from an EMBL/GenBank/DDBJ whole genome shotgun (WGS) entry which is preliminary data.</text>
</comment>
<accession>A0A8S9GFQ6</accession>
<name>A0A8S9GFQ6_BRACR</name>
<protein>
    <submittedName>
        <fullName evidence="1">Uncharacterized protein</fullName>
    </submittedName>
</protein>
<dbReference type="Proteomes" id="UP000712281">
    <property type="component" value="Unassembled WGS sequence"/>
</dbReference>
<dbReference type="EMBL" id="QGKW02002005">
    <property type="protein sequence ID" value="KAF2544250.1"/>
    <property type="molecule type" value="Genomic_DNA"/>
</dbReference>
<reference evidence="1" key="1">
    <citation type="submission" date="2019-12" db="EMBL/GenBank/DDBJ databases">
        <title>Genome sequencing and annotation of Brassica cretica.</title>
        <authorList>
            <person name="Studholme D.J."/>
            <person name="Sarris P.F."/>
        </authorList>
    </citation>
    <scope>NUCLEOTIDE SEQUENCE</scope>
    <source>
        <strain evidence="1">PFS-001/15</strain>
        <tissue evidence="1">Leaf</tissue>
    </source>
</reference>
<sequence length="125" mass="14076">MRCWVKNHPIKAQAPELPGSVILSKEPSHQVDFSRHVGSLSKAQAKKVARFLPNPEKHWGPKLRAGRQITSKHVSLIGHEAVNGHLTQHHEELKEEEEAVQEDNIQEELDAKRLKTTEDIIASTS</sequence>
<dbReference type="AlphaFoldDB" id="A0A8S9GFQ6"/>
<proteinExistence type="predicted"/>
<evidence type="ECO:0000313" key="1">
    <source>
        <dbReference type="EMBL" id="KAF2544250.1"/>
    </source>
</evidence>
<gene>
    <name evidence="1" type="ORF">F2Q68_00033302</name>
</gene>
<evidence type="ECO:0000313" key="2">
    <source>
        <dbReference type="Proteomes" id="UP000712281"/>
    </source>
</evidence>
<organism evidence="1 2">
    <name type="scientific">Brassica cretica</name>
    <name type="common">Mustard</name>
    <dbReference type="NCBI Taxonomy" id="69181"/>
    <lineage>
        <taxon>Eukaryota</taxon>
        <taxon>Viridiplantae</taxon>
        <taxon>Streptophyta</taxon>
        <taxon>Embryophyta</taxon>
        <taxon>Tracheophyta</taxon>
        <taxon>Spermatophyta</taxon>
        <taxon>Magnoliopsida</taxon>
        <taxon>eudicotyledons</taxon>
        <taxon>Gunneridae</taxon>
        <taxon>Pentapetalae</taxon>
        <taxon>rosids</taxon>
        <taxon>malvids</taxon>
        <taxon>Brassicales</taxon>
        <taxon>Brassicaceae</taxon>
        <taxon>Brassiceae</taxon>
        <taxon>Brassica</taxon>
    </lineage>
</organism>